<dbReference type="RefSeq" id="WP_129834292.1">
    <property type="nucleotide sequence ID" value="NZ_CP035704.1"/>
</dbReference>
<sequence>MKSFKMKSLALAVLGLASFAVAGSAFAVCPAVAALPWSGGASALGGGTLAVSGTGLDGSACKLDATLGTDSADQATVTDTSPANEPRYRFQFLVNASALGALASTDSVNLLTTSGATTVHGRRGIIAVNLVPAASGNRLSFNWSCNNGTTYRCTATTGAITLAAGVNRIEFDVLMATSGANGSIRYWINAPSGTTEPAVSGSVTGIDNSAWVGAKTTTMGLASPSPTQSSGHSGQIVSFDTFDSRRQTYIGY</sequence>
<keyword evidence="1" id="KW-0732">Signal</keyword>
<protein>
    <recommendedName>
        <fullName evidence="4">IPT/TIG domain-containing protein</fullName>
    </recommendedName>
</protein>
<gene>
    <name evidence="2" type="ORF">ELE36_13930</name>
</gene>
<accession>A0A411HLI5</accession>
<evidence type="ECO:0000256" key="1">
    <source>
        <dbReference type="SAM" id="SignalP"/>
    </source>
</evidence>
<dbReference type="AlphaFoldDB" id="A0A411HLI5"/>
<evidence type="ECO:0000313" key="2">
    <source>
        <dbReference type="EMBL" id="QBB71363.1"/>
    </source>
</evidence>
<feature type="signal peptide" evidence="1">
    <location>
        <begin position="1"/>
        <end position="27"/>
    </location>
</feature>
<reference evidence="2 3" key="1">
    <citation type="submission" date="2019-01" db="EMBL/GenBank/DDBJ databases">
        <title>Pseudolysobacter antarctica gen. nov., sp. nov., isolated from Fildes Peninsula, Antarctica.</title>
        <authorList>
            <person name="Wei Z."/>
            <person name="Peng F."/>
        </authorList>
    </citation>
    <scope>NUCLEOTIDE SEQUENCE [LARGE SCALE GENOMIC DNA]</scope>
    <source>
        <strain evidence="2 3">AQ6-296</strain>
    </source>
</reference>
<feature type="chain" id="PRO_5019543742" description="IPT/TIG domain-containing protein" evidence="1">
    <location>
        <begin position="28"/>
        <end position="252"/>
    </location>
</feature>
<dbReference type="KEGG" id="xbc:ELE36_13930"/>
<evidence type="ECO:0008006" key="4">
    <source>
        <dbReference type="Google" id="ProtNLM"/>
    </source>
</evidence>
<dbReference type="OrthoDB" id="6198046at2"/>
<name>A0A411HLI5_9GAMM</name>
<organism evidence="2 3">
    <name type="scientific">Pseudolysobacter antarcticus</name>
    <dbReference type="NCBI Taxonomy" id="2511995"/>
    <lineage>
        <taxon>Bacteria</taxon>
        <taxon>Pseudomonadati</taxon>
        <taxon>Pseudomonadota</taxon>
        <taxon>Gammaproteobacteria</taxon>
        <taxon>Lysobacterales</taxon>
        <taxon>Rhodanobacteraceae</taxon>
        <taxon>Pseudolysobacter</taxon>
    </lineage>
</organism>
<evidence type="ECO:0000313" key="3">
    <source>
        <dbReference type="Proteomes" id="UP000291562"/>
    </source>
</evidence>
<dbReference type="Proteomes" id="UP000291562">
    <property type="component" value="Chromosome"/>
</dbReference>
<keyword evidence="3" id="KW-1185">Reference proteome</keyword>
<dbReference type="EMBL" id="CP035704">
    <property type="protein sequence ID" value="QBB71363.1"/>
    <property type="molecule type" value="Genomic_DNA"/>
</dbReference>
<proteinExistence type="predicted"/>